<dbReference type="AlphaFoldDB" id="A0AAV7TKV4"/>
<dbReference type="EMBL" id="JANPWB010000006">
    <property type="protein sequence ID" value="KAJ1177058.1"/>
    <property type="molecule type" value="Genomic_DNA"/>
</dbReference>
<name>A0AAV7TKV4_PLEWA</name>
<protein>
    <submittedName>
        <fullName evidence="1">Uncharacterized protein</fullName>
    </submittedName>
</protein>
<gene>
    <name evidence="1" type="ORF">NDU88_002322</name>
</gene>
<accession>A0AAV7TKV4</accession>
<sequence>MRRVLVRPAFIEGGEAALSPRPSLAADKLLPRPLPRHPKLTPDPSLLHWCSGDQTNMASVTPLASVLAGRVCSKTSSCTISIHPASCSSLRAAVTLASSMFRRVRTTCLQNRDSAPPLQVPELTA</sequence>
<reference evidence="1" key="1">
    <citation type="journal article" date="2022" name="bioRxiv">
        <title>Sequencing and chromosome-scale assembly of the giantPleurodeles waltlgenome.</title>
        <authorList>
            <person name="Brown T."/>
            <person name="Elewa A."/>
            <person name="Iarovenko S."/>
            <person name="Subramanian E."/>
            <person name="Araus A.J."/>
            <person name="Petzold A."/>
            <person name="Susuki M."/>
            <person name="Suzuki K.-i.T."/>
            <person name="Hayashi T."/>
            <person name="Toyoda A."/>
            <person name="Oliveira C."/>
            <person name="Osipova E."/>
            <person name="Leigh N.D."/>
            <person name="Simon A."/>
            <person name="Yun M.H."/>
        </authorList>
    </citation>
    <scope>NUCLEOTIDE SEQUENCE</scope>
    <source>
        <strain evidence="1">20211129_DDA</strain>
        <tissue evidence="1">Liver</tissue>
    </source>
</reference>
<comment type="caution">
    <text evidence="1">The sequence shown here is derived from an EMBL/GenBank/DDBJ whole genome shotgun (WGS) entry which is preliminary data.</text>
</comment>
<organism evidence="1 2">
    <name type="scientific">Pleurodeles waltl</name>
    <name type="common">Iberian ribbed newt</name>
    <dbReference type="NCBI Taxonomy" id="8319"/>
    <lineage>
        <taxon>Eukaryota</taxon>
        <taxon>Metazoa</taxon>
        <taxon>Chordata</taxon>
        <taxon>Craniata</taxon>
        <taxon>Vertebrata</taxon>
        <taxon>Euteleostomi</taxon>
        <taxon>Amphibia</taxon>
        <taxon>Batrachia</taxon>
        <taxon>Caudata</taxon>
        <taxon>Salamandroidea</taxon>
        <taxon>Salamandridae</taxon>
        <taxon>Pleurodelinae</taxon>
        <taxon>Pleurodeles</taxon>
    </lineage>
</organism>
<dbReference type="Proteomes" id="UP001066276">
    <property type="component" value="Chromosome 3_2"/>
</dbReference>
<evidence type="ECO:0000313" key="2">
    <source>
        <dbReference type="Proteomes" id="UP001066276"/>
    </source>
</evidence>
<keyword evidence="2" id="KW-1185">Reference proteome</keyword>
<proteinExistence type="predicted"/>
<evidence type="ECO:0000313" key="1">
    <source>
        <dbReference type="EMBL" id="KAJ1177058.1"/>
    </source>
</evidence>